<organism evidence="1 2">
    <name type="scientific">Roseofilum casamattae BLCC-M143</name>
    <dbReference type="NCBI Taxonomy" id="3022442"/>
    <lineage>
        <taxon>Bacteria</taxon>
        <taxon>Bacillati</taxon>
        <taxon>Cyanobacteriota</taxon>
        <taxon>Cyanophyceae</taxon>
        <taxon>Desertifilales</taxon>
        <taxon>Desertifilaceae</taxon>
        <taxon>Roseofilum</taxon>
        <taxon>Roseofilum casamattae</taxon>
    </lineage>
</organism>
<accession>A0ABT7BYH6</accession>
<sequence length="348" mass="40089">MDIDPILQNWMSGKLPTAADYDRLQQLALANCDRTIAFNRTSEILSIQIPEQARLFPTIAAQLPQLIPRAIPQIIYRTLWQVWFPLAWQIIADRQRLDRPLVQGILGSQGMGKTTLCRILSVICTKLSYSCASLSLDDLYKTYSDRQQLKEQDPRLSRRGPPGTHDIELGINALQDCRNSRYPVEFPRFDKSAYGGDGDRTTAESIEHADIIFFEGWFVGVRPIDSELFDRAPPPIATESDRQFAREMNQRLHDYLPLWDYLDRLIILYPTDYRLSKQWRKQAEQEAIARGNAGMSDGAIDEFVDYFWRTLHPELFITPLTQNSDIADLVIEINRDRSLGRIYCPHPS</sequence>
<evidence type="ECO:0000313" key="1">
    <source>
        <dbReference type="EMBL" id="MDJ1183559.1"/>
    </source>
</evidence>
<dbReference type="Gene3D" id="3.40.50.300">
    <property type="entry name" value="P-loop containing nucleotide triphosphate hydrolases"/>
    <property type="match status" value="1"/>
</dbReference>
<gene>
    <name evidence="1" type="ORF">PMH09_10145</name>
</gene>
<dbReference type="RefSeq" id="WP_283758213.1">
    <property type="nucleotide sequence ID" value="NZ_JAQOSQ010000008.1"/>
</dbReference>
<evidence type="ECO:0000313" key="2">
    <source>
        <dbReference type="Proteomes" id="UP001232992"/>
    </source>
</evidence>
<name>A0ABT7BYH6_9CYAN</name>
<keyword evidence="2" id="KW-1185">Reference proteome</keyword>
<comment type="caution">
    <text evidence="1">The sequence shown here is derived from an EMBL/GenBank/DDBJ whole genome shotgun (WGS) entry which is preliminary data.</text>
</comment>
<keyword evidence="1" id="KW-0418">Kinase</keyword>
<keyword evidence="1" id="KW-0808">Transferase</keyword>
<dbReference type="GO" id="GO:0016301">
    <property type="term" value="F:kinase activity"/>
    <property type="evidence" value="ECO:0007669"/>
    <property type="project" value="UniProtKB-KW"/>
</dbReference>
<dbReference type="InterPro" id="IPR027417">
    <property type="entry name" value="P-loop_NTPase"/>
</dbReference>
<dbReference type="SUPFAM" id="SSF52540">
    <property type="entry name" value="P-loop containing nucleoside triphosphate hydrolases"/>
    <property type="match status" value="1"/>
</dbReference>
<proteinExistence type="predicted"/>
<dbReference type="Proteomes" id="UP001232992">
    <property type="component" value="Unassembled WGS sequence"/>
</dbReference>
<dbReference type="EMBL" id="JAQOSQ010000008">
    <property type="protein sequence ID" value="MDJ1183559.1"/>
    <property type="molecule type" value="Genomic_DNA"/>
</dbReference>
<reference evidence="1 2" key="1">
    <citation type="submission" date="2023-01" db="EMBL/GenBank/DDBJ databases">
        <title>Novel diversity within Roseofilum (Cyanobacteria; Desertifilaceae) from marine benthic mats with descriptions of four novel species.</title>
        <authorList>
            <person name="Wang Y."/>
            <person name="Berthold D.E."/>
            <person name="Hu J."/>
            <person name="Lefler F.W."/>
            <person name="Laughinghouse H.D. IV."/>
        </authorList>
    </citation>
    <scope>NUCLEOTIDE SEQUENCE [LARGE SCALE GENOMIC DNA]</scope>
    <source>
        <strain evidence="1 2">BLCC-M143</strain>
    </source>
</reference>
<dbReference type="PANTHER" id="PTHR10285">
    <property type="entry name" value="URIDINE KINASE"/>
    <property type="match status" value="1"/>
</dbReference>
<protein>
    <submittedName>
        <fullName evidence="1">Glycerate kinase</fullName>
    </submittedName>
</protein>